<feature type="domain" description="Glycosyl transferase family 1" evidence="1">
    <location>
        <begin position="189"/>
        <end position="344"/>
    </location>
</feature>
<feature type="domain" description="Glycosyltransferase subfamily 4-like N-terminal" evidence="2">
    <location>
        <begin position="34"/>
        <end position="178"/>
    </location>
</feature>
<dbReference type="EMBL" id="FUYB01000009">
    <property type="protein sequence ID" value="SKA80867.1"/>
    <property type="molecule type" value="Genomic_DNA"/>
</dbReference>
<protein>
    <submittedName>
        <fullName evidence="3">Glycosyltransferase involved in cell wall bisynthesis</fullName>
    </submittedName>
</protein>
<dbReference type="GO" id="GO:0016757">
    <property type="term" value="F:glycosyltransferase activity"/>
    <property type="evidence" value="ECO:0007669"/>
    <property type="project" value="InterPro"/>
</dbReference>
<gene>
    <name evidence="3" type="ORF">SAMN02745130_02129</name>
</gene>
<dbReference type="Pfam" id="PF00534">
    <property type="entry name" value="Glycos_transf_1"/>
    <property type="match status" value="1"/>
</dbReference>
<dbReference type="PANTHER" id="PTHR12526:SF630">
    <property type="entry name" value="GLYCOSYLTRANSFERASE"/>
    <property type="match status" value="1"/>
</dbReference>
<sequence>MVKILEVCTASSPAYALVFKRAQVLNERYPQQLKIDILCSAGKEVELMRQQGMKVVITDLHRSLKPWRLLQSLLNLKTVLAQTDYDVVHLHFGVPSLIGRCLAVFMRKPIWIYQSHGYSLSHNTSTLGKYTYLAIERLLKRTVHLALFQGHEDMQLARRYRLLDEAQMVYLGNGIDTDYFQVQPRLGSEHTTIFGMVARFEPIKNHQLLLDAVKHLRLLNPNFKVLLIGQGELQTELSAKIAAHQLQAWIEMRAYSTDMASFYQELDVGLLTSLGEGLPRALLEPMACAKPVICTDVKGSREAVKDQQTGFIVPLAAPQILAAKMQWLMEHPHERIQMGLAAREHVLANFTAQQVLERLANIYLACHAQRQGLATFETSWEISR</sequence>
<dbReference type="GO" id="GO:1901135">
    <property type="term" value="P:carbohydrate derivative metabolic process"/>
    <property type="evidence" value="ECO:0007669"/>
    <property type="project" value="UniProtKB-ARBA"/>
</dbReference>
<reference evidence="3 4" key="1">
    <citation type="submission" date="2017-02" db="EMBL/GenBank/DDBJ databases">
        <authorList>
            <person name="Peterson S.W."/>
        </authorList>
    </citation>
    <scope>NUCLEOTIDE SEQUENCE [LARGE SCALE GENOMIC DNA]</scope>
    <source>
        <strain evidence="3 4">ATCC 49788</strain>
    </source>
</reference>
<evidence type="ECO:0000313" key="4">
    <source>
        <dbReference type="Proteomes" id="UP000190460"/>
    </source>
</evidence>
<dbReference type="PANTHER" id="PTHR12526">
    <property type="entry name" value="GLYCOSYLTRANSFERASE"/>
    <property type="match status" value="1"/>
</dbReference>
<dbReference type="InterPro" id="IPR001296">
    <property type="entry name" value="Glyco_trans_1"/>
</dbReference>
<name>A0A1T4WUT1_9GAMM</name>
<dbReference type="Gene3D" id="3.40.50.2000">
    <property type="entry name" value="Glycogen Phosphorylase B"/>
    <property type="match status" value="2"/>
</dbReference>
<proteinExistence type="predicted"/>
<dbReference type="InterPro" id="IPR028098">
    <property type="entry name" value="Glyco_trans_4-like_N"/>
</dbReference>
<dbReference type="CDD" id="cd03808">
    <property type="entry name" value="GT4_CapM-like"/>
    <property type="match status" value="1"/>
</dbReference>
<evidence type="ECO:0000259" key="2">
    <source>
        <dbReference type="Pfam" id="PF13439"/>
    </source>
</evidence>
<evidence type="ECO:0000313" key="3">
    <source>
        <dbReference type="EMBL" id="SKA80867.1"/>
    </source>
</evidence>
<dbReference type="STRING" id="92487.SAMN02745130_02129"/>
<accession>A0A1T4WUT1</accession>
<evidence type="ECO:0000259" key="1">
    <source>
        <dbReference type="Pfam" id="PF00534"/>
    </source>
</evidence>
<keyword evidence="4" id="KW-1185">Reference proteome</keyword>
<dbReference type="Pfam" id="PF13439">
    <property type="entry name" value="Glyco_transf_4"/>
    <property type="match status" value="1"/>
</dbReference>
<organism evidence="3 4">
    <name type="scientific">Thiothrix eikelboomii</name>
    <dbReference type="NCBI Taxonomy" id="92487"/>
    <lineage>
        <taxon>Bacteria</taxon>
        <taxon>Pseudomonadati</taxon>
        <taxon>Pseudomonadota</taxon>
        <taxon>Gammaproteobacteria</taxon>
        <taxon>Thiotrichales</taxon>
        <taxon>Thiotrichaceae</taxon>
        <taxon>Thiothrix</taxon>
    </lineage>
</organism>
<dbReference type="AlphaFoldDB" id="A0A1T4WUT1"/>
<dbReference type="OrthoDB" id="9790710at2"/>
<keyword evidence="3" id="KW-0808">Transferase</keyword>
<dbReference type="Proteomes" id="UP000190460">
    <property type="component" value="Unassembled WGS sequence"/>
</dbReference>
<dbReference type="SUPFAM" id="SSF53756">
    <property type="entry name" value="UDP-Glycosyltransferase/glycogen phosphorylase"/>
    <property type="match status" value="1"/>
</dbReference>
<dbReference type="RefSeq" id="WP_078922595.1">
    <property type="nucleotide sequence ID" value="NZ_FUYB01000009.1"/>
</dbReference>